<dbReference type="OrthoDB" id="5461114at2"/>
<dbReference type="RefSeq" id="WP_089274259.1">
    <property type="nucleotide sequence ID" value="NZ_FZOC01000004.1"/>
</dbReference>
<sequence>MAPRTKPQPLIIGDLSQADEALRQLAEISREQALIEQGLNEQIDALKAAAKQQLEPLTASRKRLEDALGIFGTLKKEELFGEQRGRSLELNFGVLGFRRSTSLRLLAKHTWAQVLGRLQSLGFADGIRTKLEVDREALRGWPGERLESVGVKLETVDEFFVELKQEALQDAA</sequence>
<organism evidence="1 2">
    <name type="scientific">Humidesulfovibrio mexicanus</name>
    <dbReference type="NCBI Taxonomy" id="147047"/>
    <lineage>
        <taxon>Bacteria</taxon>
        <taxon>Pseudomonadati</taxon>
        <taxon>Thermodesulfobacteriota</taxon>
        <taxon>Desulfovibrionia</taxon>
        <taxon>Desulfovibrionales</taxon>
        <taxon>Desulfovibrionaceae</taxon>
        <taxon>Humidesulfovibrio</taxon>
    </lineage>
</organism>
<name>A0A239AJL3_9BACT</name>
<keyword evidence="2" id="KW-1185">Reference proteome</keyword>
<gene>
    <name evidence="1" type="ORF">SAMN04488503_2027</name>
</gene>
<dbReference type="AlphaFoldDB" id="A0A239AJL3"/>
<dbReference type="InterPro" id="IPR009951">
    <property type="entry name" value="Host-nuc_inhib_Gam"/>
</dbReference>
<dbReference type="Pfam" id="PF07352">
    <property type="entry name" value="Phage_Mu_Gam"/>
    <property type="match status" value="1"/>
</dbReference>
<dbReference type="GO" id="GO:0003690">
    <property type="term" value="F:double-stranded DNA binding"/>
    <property type="evidence" value="ECO:0007669"/>
    <property type="project" value="InterPro"/>
</dbReference>
<dbReference type="Proteomes" id="UP000198324">
    <property type="component" value="Unassembled WGS sequence"/>
</dbReference>
<protein>
    <submittedName>
        <fullName evidence="1">Mu-like prophage host-nuclease inhibitor protein Gam</fullName>
    </submittedName>
</protein>
<evidence type="ECO:0000313" key="1">
    <source>
        <dbReference type="EMBL" id="SNR95739.1"/>
    </source>
</evidence>
<evidence type="ECO:0000313" key="2">
    <source>
        <dbReference type="Proteomes" id="UP000198324"/>
    </source>
</evidence>
<dbReference type="GO" id="GO:0042262">
    <property type="term" value="P:DNA protection"/>
    <property type="evidence" value="ECO:0007669"/>
    <property type="project" value="InterPro"/>
</dbReference>
<accession>A0A239AJL3</accession>
<proteinExistence type="predicted"/>
<dbReference type="SUPFAM" id="SSF161266">
    <property type="entry name" value="Gam-like"/>
    <property type="match status" value="1"/>
</dbReference>
<reference evidence="1 2" key="1">
    <citation type="submission" date="2017-06" db="EMBL/GenBank/DDBJ databases">
        <authorList>
            <person name="Kim H.J."/>
            <person name="Triplett B.A."/>
        </authorList>
    </citation>
    <scope>NUCLEOTIDE SEQUENCE [LARGE SCALE GENOMIC DNA]</scope>
    <source>
        <strain evidence="1 2">DSM 13116</strain>
    </source>
</reference>
<dbReference type="Gene3D" id="1.20.5.170">
    <property type="match status" value="1"/>
</dbReference>
<dbReference type="EMBL" id="FZOC01000004">
    <property type="protein sequence ID" value="SNR95739.1"/>
    <property type="molecule type" value="Genomic_DNA"/>
</dbReference>